<dbReference type="InterPro" id="IPR050935">
    <property type="entry name" value="Bromo_chromatin_reader"/>
</dbReference>
<dbReference type="PROSITE" id="PS50014">
    <property type="entry name" value="BROMODOMAIN_2"/>
    <property type="match status" value="1"/>
</dbReference>
<dbReference type="InParanoid" id="B4JWI4"/>
<dbReference type="OrthoDB" id="7880551at2759"/>
<dbReference type="HOGENOM" id="CLU_570202_0_0_1"/>
<evidence type="ECO:0000256" key="1">
    <source>
        <dbReference type="ARBA" id="ARBA00023117"/>
    </source>
</evidence>
<keyword evidence="6" id="KW-1185">Reference proteome</keyword>
<dbReference type="AlphaFoldDB" id="B4JWI4"/>
<evidence type="ECO:0000313" key="6">
    <source>
        <dbReference type="Proteomes" id="UP000001070"/>
    </source>
</evidence>
<dbReference type="InterPro" id="IPR036427">
    <property type="entry name" value="Bromodomain-like_sf"/>
</dbReference>
<dbReference type="GO" id="GO:0006355">
    <property type="term" value="P:regulation of DNA-templated transcription"/>
    <property type="evidence" value="ECO:0007669"/>
    <property type="project" value="TreeGrafter"/>
</dbReference>
<dbReference type="Gene3D" id="1.20.920.10">
    <property type="entry name" value="Bromodomain-like"/>
    <property type="match status" value="1"/>
</dbReference>
<feature type="domain" description="NET" evidence="4">
    <location>
        <begin position="388"/>
        <end position="470"/>
    </location>
</feature>
<keyword evidence="1 2" id="KW-0103">Bromodomain</keyword>
<reference evidence="5 6" key="1">
    <citation type="journal article" date="2007" name="Nature">
        <title>Evolution of genes and genomes on the Drosophila phylogeny.</title>
        <authorList>
            <consortium name="Drosophila 12 Genomes Consortium"/>
            <person name="Clark A.G."/>
            <person name="Eisen M.B."/>
            <person name="Smith D.R."/>
            <person name="Bergman C.M."/>
            <person name="Oliver B."/>
            <person name="Markow T.A."/>
            <person name="Kaufman T.C."/>
            <person name="Kellis M."/>
            <person name="Gelbart W."/>
            <person name="Iyer V.N."/>
            <person name="Pollard D.A."/>
            <person name="Sackton T.B."/>
            <person name="Larracuente A.M."/>
            <person name="Singh N.D."/>
            <person name="Abad J.P."/>
            <person name="Abt D.N."/>
            <person name="Adryan B."/>
            <person name="Aguade M."/>
            <person name="Akashi H."/>
            <person name="Anderson W.W."/>
            <person name="Aquadro C.F."/>
            <person name="Ardell D.H."/>
            <person name="Arguello R."/>
            <person name="Artieri C.G."/>
            <person name="Barbash D.A."/>
            <person name="Barker D."/>
            <person name="Barsanti P."/>
            <person name="Batterham P."/>
            <person name="Batzoglou S."/>
            <person name="Begun D."/>
            <person name="Bhutkar A."/>
            <person name="Blanco E."/>
            <person name="Bosak S.A."/>
            <person name="Bradley R.K."/>
            <person name="Brand A.D."/>
            <person name="Brent M.R."/>
            <person name="Brooks A.N."/>
            <person name="Brown R.H."/>
            <person name="Butlin R.K."/>
            <person name="Caggese C."/>
            <person name="Calvi B.R."/>
            <person name="Bernardo de Carvalho A."/>
            <person name="Caspi A."/>
            <person name="Castrezana S."/>
            <person name="Celniker S.E."/>
            <person name="Chang J.L."/>
            <person name="Chapple C."/>
            <person name="Chatterji S."/>
            <person name="Chinwalla A."/>
            <person name="Civetta A."/>
            <person name="Clifton S.W."/>
            <person name="Comeron J.M."/>
            <person name="Costello J.C."/>
            <person name="Coyne J.A."/>
            <person name="Daub J."/>
            <person name="David R.G."/>
            <person name="Delcher A.L."/>
            <person name="Delehaunty K."/>
            <person name="Do C.B."/>
            <person name="Ebling H."/>
            <person name="Edwards K."/>
            <person name="Eickbush T."/>
            <person name="Evans J.D."/>
            <person name="Filipski A."/>
            <person name="Findeiss S."/>
            <person name="Freyhult E."/>
            <person name="Fulton L."/>
            <person name="Fulton R."/>
            <person name="Garcia A.C."/>
            <person name="Gardiner A."/>
            <person name="Garfield D.A."/>
            <person name="Garvin B.E."/>
            <person name="Gibson G."/>
            <person name="Gilbert D."/>
            <person name="Gnerre S."/>
            <person name="Godfrey J."/>
            <person name="Good R."/>
            <person name="Gotea V."/>
            <person name="Gravely B."/>
            <person name="Greenberg A.J."/>
            <person name="Griffiths-Jones S."/>
            <person name="Gross S."/>
            <person name="Guigo R."/>
            <person name="Gustafson E.A."/>
            <person name="Haerty W."/>
            <person name="Hahn M.W."/>
            <person name="Halligan D.L."/>
            <person name="Halpern A.L."/>
            <person name="Halter G.M."/>
            <person name="Han M.V."/>
            <person name="Heger A."/>
            <person name="Hillier L."/>
            <person name="Hinrichs A.S."/>
            <person name="Holmes I."/>
            <person name="Hoskins R.A."/>
            <person name="Hubisz M.J."/>
            <person name="Hultmark D."/>
            <person name="Huntley M.A."/>
            <person name="Jaffe D.B."/>
            <person name="Jagadeeshan S."/>
            <person name="Jeck W.R."/>
            <person name="Johnson J."/>
            <person name="Jones C.D."/>
            <person name="Jordan W.C."/>
            <person name="Karpen G.H."/>
            <person name="Kataoka E."/>
            <person name="Keightley P.D."/>
            <person name="Kheradpour P."/>
            <person name="Kirkness E.F."/>
            <person name="Koerich L.B."/>
            <person name="Kristiansen K."/>
            <person name="Kudrna D."/>
            <person name="Kulathinal R.J."/>
            <person name="Kumar S."/>
            <person name="Kwok R."/>
            <person name="Lander E."/>
            <person name="Langley C.H."/>
            <person name="Lapoint R."/>
            <person name="Lazzaro B.P."/>
            <person name="Lee S.J."/>
            <person name="Levesque L."/>
            <person name="Li R."/>
            <person name="Lin C.F."/>
            <person name="Lin M.F."/>
            <person name="Lindblad-Toh K."/>
            <person name="Llopart A."/>
            <person name="Long M."/>
            <person name="Low L."/>
            <person name="Lozovsky E."/>
            <person name="Lu J."/>
            <person name="Luo M."/>
            <person name="Machado C.A."/>
            <person name="Makalowski W."/>
            <person name="Marzo M."/>
            <person name="Matsuda M."/>
            <person name="Matzkin L."/>
            <person name="McAllister B."/>
            <person name="McBride C.S."/>
            <person name="McKernan B."/>
            <person name="McKernan K."/>
            <person name="Mendez-Lago M."/>
            <person name="Minx P."/>
            <person name="Mollenhauer M.U."/>
            <person name="Montooth K."/>
            <person name="Mount S.M."/>
            <person name="Mu X."/>
            <person name="Myers E."/>
            <person name="Negre B."/>
            <person name="Newfeld S."/>
            <person name="Nielsen R."/>
            <person name="Noor M.A."/>
            <person name="O'Grady P."/>
            <person name="Pachter L."/>
            <person name="Papaceit M."/>
            <person name="Parisi M.J."/>
            <person name="Parisi M."/>
            <person name="Parts L."/>
            <person name="Pedersen J.S."/>
            <person name="Pesole G."/>
            <person name="Phillippy A.M."/>
            <person name="Ponting C.P."/>
            <person name="Pop M."/>
            <person name="Porcelli D."/>
            <person name="Powell J.R."/>
            <person name="Prohaska S."/>
            <person name="Pruitt K."/>
            <person name="Puig M."/>
            <person name="Quesneville H."/>
            <person name="Ram K.R."/>
            <person name="Rand D."/>
            <person name="Rasmussen M.D."/>
            <person name="Reed L.K."/>
            <person name="Reenan R."/>
            <person name="Reily A."/>
            <person name="Remington K.A."/>
            <person name="Rieger T.T."/>
            <person name="Ritchie M.G."/>
            <person name="Robin C."/>
            <person name="Rogers Y.H."/>
            <person name="Rohde C."/>
            <person name="Rozas J."/>
            <person name="Rubenfield M.J."/>
            <person name="Ruiz A."/>
            <person name="Russo S."/>
            <person name="Salzberg S.L."/>
            <person name="Sanchez-Gracia A."/>
            <person name="Saranga D.J."/>
            <person name="Sato H."/>
            <person name="Schaeffer S.W."/>
            <person name="Schatz M.C."/>
            <person name="Schlenke T."/>
            <person name="Schwartz R."/>
            <person name="Segarra C."/>
            <person name="Singh R.S."/>
            <person name="Sirot L."/>
            <person name="Sirota M."/>
            <person name="Sisneros N.B."/>
            <person name="Smith C.D."/>
            <person name="Smith T.F."/>
            <person name="Spieth J."/>
            <person name="Stage D.E."/>
            <person name="Stark A."/>
            <person name="Stephan W."/>
            <person name="Strausberg R.L."/>
            <person name="Strempel S."/>
            <person name="Sturgill D."/>
            <person name="Sutton G."/>
            <person name="Sutton G.G."/>
            <person name="Tao W."/>
            <person name="Teichmann S."/>
            <person name="Tobari Y.N."/>
            <person name="Tomimura Y."/>
            <person name="Tsolas J.M."/>
            <person name="Valente V.L."/>
            <person name="Venter E."/>
            <person name="Venter J.C."/>
            <person name="Vicario S."/>
            <person name="Vieira F.G."/>
            <person name="Vilella A.J."/>
            <person name="Villasante A."/>
            <person name="Walenz B."/>
            <person name="Wang J."/>
            <person name="Wasserman M."/>
            <person name="Watts T."/>
            <person name="Wilson D."/>
            <person name="Wilson R.K."/>
            <person name="Wing R.A."/>
            <person name="Wolfner M.F."/>
            <person name="Wong A."/>
            <person name="Wong G.K."/>
            <person name="Wu C.I."/>
            <person name="Wu G."/>
            <person name="Yamamoto D."/>
            <person name="Yang H.P."/>
            <person name="Yang S.P."/>
            <person name="Yorke J.A."/>
            <person name="Yoshida K."/>
            <person name="Zdobnov E."/>
            <person name="Zhang P."/>
            <person name="Zhang Y."/>
            <person name="Zimin A.V."/>
            <person name="Baldwin J."/>
            <person name="Abdouelleil A."/>
            <person name="Abdulkadir J."/>
            <person name="Abebe A."/>
            <person name="Abera B."/>
            <person name="Abreu J."/>
            <person name="Acer S.C."/>
            <person name="Aftuck L."/>
            <person name="Alexander A."/>
            <person name="An P."/>
            <person name="Anderson E."/>
            <person name="Anderson S."/>
            <person name="Arachi H."/>
            <person name="Azer M."/>
            <person name="Bachantsang P."/>
            <person name="Barry A."/>
            <person name="Bayul T."/>
            <person name="Berlin A."/>
            <person name="Bessette D."/>
            <person name="Bloom T."/>
            <person name="Blye J."/>
            <person name="Boguslavskiy L."/>
            <person name="Bonnet C."/>
            <person name="Boukhgalter B."/>
            <person name="Bourzgui I."/>
            <person name="Brown A."/>
            <person name="Cahill P."/>
            <person name="Channer S."/>
            <person name="Cheshatsang Y."/>
            <person name="Chuda L."/>
            <person name="Citroen M."/>
            <person name="Collymore A."/>
            <person name="Cooke P."/>
            <person name="Costello M."/>
            <person name="D'Aco K."/>
            <person name="Daza R."/>
            <person name="De Haan G."/>
            <person name="DeGray S."/>
            <person name="DeMaso C."/>
            <person name="Dhargay N."/>
            <person name="Dooley K."/>
            <person name="Dooley E."/>
            <person name="Doricent M."/>
            <person name="Dorje P."/>
            <person name="Dorjee K."/>
            <person name="Dupes A."/>
            <person name="Elong R."/>
            <person name="Falk J."/>
            <person name="Farina A."/>
            <person name="Faro S."/>
            <person name="Ferguson D."/>
            <person name="Fisher S."/>
            <person name="Foley C.D."/>
            <person name="Franke A."/>
            <person name="Friedrich D."/>
            <person name="Gadbois L."/>
            <person name="Gearin G."/>
            <person name="Gearin C.R."/>
            <person name="Giannoukos G."/>
            <person name="Goode T."/>
            <person name="Graham J."/>
            <person name="Grandbois E."/>
            <person name="Grewal S."/>
            <person name="Gyaltsen K."/>
            <person name="Hafez N."/>
            <person name="Hagos B."/>
            <person name="Hall J."/>
            <person name="Henson C."/>
            <person name="Hollinger A."/>
            <person name="Honan T."/>
            <person name="Huard M.D."/>
            <person name="Hughes L."/>
            <person name="Hurhula B."/>
            <person name="Husby M.E."/>
            <person name="Kamat A."/>
            <person name="Kanga B."/>
            <person name="Kashin S."/>
            <person name="Khazanovich D."/>
            <person name="Kisner P."/>
            <person name="Lance K."/>
            <person name="Lara M."/>
            <person name="Lee W."/>
            <person name="Lennon N."/>
            <person name="Letendre F."/>
            <person name="LeVine R."/>
            <person name="Lipovsky A."/>
            <person name="Liu X."/>
            <person name="Liu J."/>
            <person name="Liu S."/>
            <person name="Lokyitsang T."/>
            <person name="Lokyitsang Y."/>
            <person name="Lubonja R."/>
            <person name="Lui A."/>
            <person name="MacDonald P."/>
            <person name="Magnisalis V."/>
            <person name="Maru K."/>
            <person name="Matthews C."/>
            <person name="McCusker W."/>
            <person name="McDonough S."/>
            <person name="Mehta T."/>
            <person name="Meldrim J."/>
            <person name="Meneus L."/>
            <person name="Mihai O."/>
            <person name="Mihalev A."/>
            <person name="Mihova T."/>
            <person name="Mittelman R."/>
            <person name="Mlenga V."/>
            <person name="Montmayeur A."/>
            <person name="Mulrain L."/>
            <person name="Navidi A."/>
            <person name="Naylor J."/>
            <person name="Negash T."/>
            <person name="Nguyen T."/>
            <person name="Nguyen N."/>
            <person name="Nicol R."/>
            <person name="Norbu C."/>
            <person name="Norbu N."/>
            <person name="Novod N."/>
            <person name="O'Neill B."/>
            <person name="Osman S."/>
            <person name="Markiewicz E."/>
            <person name="Oyono O.L."/>
            <person name="Patti C."/>
            <person name="Phunkhang P."/>
            <person name="Pierre F."/>
            <person name="Priest M."/>
            <person name="Raghuraman S."/>
            <person name="Rege F."/>
            <person name="Reyes R."/>
            <person name="Rise C."/>
            <person name="Rogov P."/>
            <person name="Ross K."/>
            <person name="Ryan E."/>
            <person name="Settipalli S."/>
            <person name="Shea T."/>
            <person name="Sherpa N."/>
            <person name="Shi L."/>
            <person name="Shih D."/>
            <person name="Sparrow T."/>
            <person name="Spaulding J."/>
            <person name="Stalker J."/>
            <person name="Stange-Thomann N."/>
            <person name="Stavropoulos S."/>
            <person name="Stone C."/>
            <person name="Strader C."/>
            <person name="Tesfaye S."/>
            <person name="Thomson T."/>
            <person name="Thoulutsang Y."/>
            <person name="Thoulutsang D."/>
            <person name="Topham K."/>
            <person name="Topping I."/>
            <person name="Tsamla T."/>
            <person name="Vassiliev H."/>
            <person name="Vo A."/>
            <person name="Wangchuk T."/>
            <person name="Wangdi T."/>
            <person name="Weiand M."/>
            <person name="Wilkinson J."/>
            <person name="Wilson A."/>
            <person name="Yadav S."/>
            <person name="Young G."/>
            <person name="Yu Q."/>
            <person name="Zembek L."/>
            <person name="Zhong D."/>
            <person name="Zimmer A."/>
            <person name="Zwirko Z."/>
            <person name="Jaffe D.B."/>
            <person name="Alvarez P."/>
            <person name="Brockman W."/>
            <person name="Butler J."/>
            <person name="Chin C."/>
            <person name="Gnerre S."/>
            <person name="Grabherr M."/>
            <person name="Kleber M."/>
            <person name="Mauceli E."/>
            <person name="MacCallum I."/>
        </authorList>
    </citation>
    <scope>NUCLEOTIDE SEQUENCE [LARGE SCALE GENOMIC DNA]</scope>
    <source>
        <strain evidence="6">Tucson 15287-2541.00</strain>
    </source>
</reference>
<dbReference type="OMA" id="MIACKRI"/>
<dbReference type="PANTHER" id="PTHR22880">
    <property type="entry name" value="FALZ-RELATED BROMODOMAIN-CONTAINING PROTEINS"/>
    <property type="match status" value="1"/>
</dbReference>
<accession>B4JWI4</accession>
<dbReference type="Pfam" id="PF17035">
    <property type="entry name" value="BET"/>
    <property type="match status" value="1"/>
</dbReference>
<dbReference type="SMR" id="B4JWI4"/>
<dbReference type="SUPFAM" id="SSF47370">
    <property type="entry name" value="Bromodomain"/>
    <property type="match status" value="1"/>
</dbReference>
<evidence type="ECO:0000313" key="5">
    <source>
        <dbReference type="EMBL" id="EDV98322.1"/>
    </source>
</evidence>
<dbReference type="GO" id="GO:0006338">
    <property type="term" value="P:chromatin remodeling"/>
    <property type="evidence" value="ECO:0007669"/>
    <property type="project" value="TreeGrafter"/>
</dbReference>
<feature type="domain" description="Bromo" evidence="3">
    <location>
        <begin position="254"/>
        <end position="326"/>
    </location>
</feature>
<dbReference type="GO" id="GO:0005730">
    <property type="term" value="C:nucleolus"/>
    <property type="evidence" value="ECO:0007669"/>
    <property type="project" value="EnsemblMetazoa"/>
</dbReference>
<dbReference type="InterPro" id="IPR001487">
    <property type="entry name" value="Bromodomain"/>
</dbReference>
<evidence type="ECO:0000256" key="2">
    <source>
        <dbReference type="PROSITE-ProRule" id="PRU00035"/>
    </source>
</evidence>
<dbReference type="EMBL" id="CH916375">
    <property type="protein sequence ID" value="EDV98322.1"/>
    <property type="molecule type" value="Genomic_DNA"/>
</dbReference>
<dbReference type="InterPro" id="IPR027353">
    <property type="entry name" value="NET_dom"/>
</dbReference>
<evidence type="ECO:0000259" key="4">
    <source>
        <dbReference type="PROSITE" id="PS51525"/>
    </source>
</evidence>
<organism evidence="6">
    <name type="scientific">Drosophila grimshawi</name>
    <name type="common">Hawaiian fruit fly</name>
    <name type="synonym">Idiomyia grimshawi</name>
    <dbReference type="NCBI Taxonomy" id="7222"/>
    <lineage>
        <taxon>Eukaryota</taxon>
        <taxon>Metazoa</taxon>
        <taxon>Ecdysozoa</taxon>
        <taxon>Arthropoda</taxon>
        <taxon>Hexapoda</taxon>
        <taxon>Insecta</taxon>
        <taxon>Pterygota</taxon>
        <taxon>Neoptera</taxon>
        <taxon>Endopterygota</taxon>
        <taxon>Diptera</taxon>
        <taxon>Brachycera</taxon>
        <taxon>Muscomorpha</taxon>
        <taxon>Ephydroidea</taxon>
        <taxon>Drosophilidae</taxon>
        <taxon>Drosophila</taxon>
        <taxon>Hawaiian Drosophila</taxon>
    </lineage>
</organism>
<protein>
    <submittedName>
        <fullName evidence="5">GH23046</fullName>
    </submittedName>
</protein>
<proteinExistence type="predicted"/>
<name>B4JWI4_DROGR</name>
<dbReference type="PROSITE" id="PS51525">
    <property type="entry name" value="NET"/>
    <property type="match status" value="1"/>
</dbReference>
<dbReference type="PRINTS" id="PR00503">
    <property type="entry name" value="BROMODOMAIN"/>
</dbReference>
<dbReference type="SMART" id="SM00297">
    <property type="entry name" value="BROMO"/>
    <property type="match status" value="1"/>
</dbReference>
<gene>
    <name evidence="5" type="primary">Dgri\GH23046</name>
    <name evidence="5" type="ORF">Dgri_GH23046</name>
</gene>
<dbReference type="PhylomeDB" id="B4JWI4"/>
<dbReference type="Pfam" id="PF00439">
    <property type="entry name" value="Bromodomain"/>
    <property type="match status" value="1"/>
</dbReference>
<sequence>MCSKLLRELTTDIVRQAAATKPLPLQLQRRHFIMPPSQLGEQPSKVKIINNRHVPQLVLKYNPVKYYLSKLRMWKLRWTWDRGFKQHDFVEESKRAAVTLTNILRLRDMTNIDAYSTSNVYYQMATETVNFPHEAFVELLRFRQQDIRQAVPINVHLHNILGLKYAVIDVVLVGLRHVADCDSDEDLAKMKAALMEIEPEFRQQLEDPSAQLPYVFIELFMRFRRSMFPLPFRARQSPEMIACKRIIRSLFSRRYKNVAWIFYDRIEAGVHMLDGYHDIVKEPMDLRTIQNRLNSHFYTNTIDFARDVRLIFGNTYLYTTPDHVCYQMAYELELIFEKMFAAVPLTENFVKDYPWTESSNSSYSPGMYASSINNSSIRQSSNDESDSDANSQLEELPLTEEEDFDLYIRVQQLEGAMLLNVIHMIHQLEDTNYVNANSELELYIHLLKTHTKRTLLAYLSDNGITDKRVTRMKKNISFQ</sequence>
<dbReference type="Proteomes" id="UP000001070">
    <property type="component" value="Unassembled WGS sequence"/>
</dbReference>
<dbReference type="PANTHER" id="PTHR22880:SF225">
    <property type="entry name" value="BROMODOMAIN-CONTAINING PROTEIN BET-1-RELATED"/>
    <property type="match status" value="1"/>
</dbReference>
<dbReference type="GO" id="GO:0000785">
    <property type="term" value="C:chromatin"/>
    <property type="evidence" value="ECO:0007669"/>
    <property type="project" value="TreeGrafter"/>
</dbReference>
<evidence type="ECO:0000259" key="3">
    <source>
        <dbReference type="PROSITE" id="PS50014"/>
    </source>
</evidence>
<dbReference type="eggNOG" id="KOG1474">
    <property type="taxonomic scope" value="Eukaryota"/>
</dbReference>